<organism evidence="2 3">
    <name type="scientific">Cellulomonas bogoriensis 69B4 = DSM 16987</name>
    <dbReference type="NCBI Taxonomy" id="1386082"/>
    <lineage>
        <taxon>Bacteria</taxon>
        <taxon>Bacillati</taxon>
        <taxon>Actinomycetota</taxon>
        <taxon>Actinomycetes</taxon>
        <taxon>Micrococcales</taxon>
        <taxon>Cellulomonadaceae</taxon>
        <taxon>Cellulomonas</taxon>
    </lineage>
</organism>
<dbReference type="EMBL" id="AXCZ01000003">
    <property type="protein sequence ID" value="KGM14454.1"/>
    <property type="molecule type" value="Genomic_DNA"/>
</dbReference>
<accession>A0A0A0C505</accession>
<comment type="caution">
    <text evidence="2">The sequence shown here is derived from an EMBL/GenBank/DDBJ whole genome shotgun (WGS) entry which is preliminary data.</text>
</comment>
<dbReference type="Proteomes" id="UP000054314">
    <property type="component" value="Unassembled WGS sequence"/>
</dbReference>
<dbReference type="AlphaFoldDB" id="A0A0A0C505"/>
<feature type="region of interest" description="Disordered" evidence="1">
    <location>
        <begin position="647"/>
        <end position="691"/>
    </location>
</feature>
<keyword evidence="3" id="KW-1185">Reference proteome</keyword>
<evidence type="ECO:0008006" key="4">
    <source>
        <dbReference type="Google" id="ProtNLM"/>
    </source>
</evidence>
<evidence type="ECO:0000256" key="1">
    <source>
        <dbReference type="SAM" id="MobiDB-lite"/>
    </source>
</evidence>
<evidence type="ECO:0000313" key="3">
    <source>
        <dbReference type="Proteomes" id="UP000054314"/>
    </source>
</evidence>
<gene>
    <name evidence="2" type="ORF">N869_11160</name>
</gene>
<sequence length="691" mass="74642">MADGPPAGHDRYRSDRFHGRVAVTIETVTPLLLLDTARPVQDQDGLRTFPVRVDADGRPLLEATAVKGMLRSAFEAVTNSRFGVFGPHDTPLAIRQPAKSALDLRAAVVQSLPTAGADGRLLVTELVPAGEDPSGLQVWVPAYTSPRSVDVARFEHGDEVEAWVHLIRRDPGQRGRGATFRIWRVSDLERRGRLAPTASDPVEGRAYRAEGLAPVRVVGRLMKSGKSFMKKHDERLVVTEVLEGPASLECQTANLTTRHLSSWRAVIDSYVAASDGRKDAAAYVTDHERWRDLEPGRPVHAVMVGRDVDRIVPSMIGRAPFARSPREVAGPDLLPATDPDRLSPADRVFGWVAPAGPADGTVAAYRGHVRLDPVVCVTDGQAVHRLEVSAKLAVLNSPKPSQFRFYVGDGRGEPLRRGTAHSASMGYAPDQTLRGRKVYVHHHHKDLPPEYWAPGPGATAEDRVGGTFRSYLAPGGTPDSVTRRVEGWVPAGTRFATTVRFDNLTGTELGALLWVLDPPSGAHHRLGGGRPLGFGSVRVGLDLAGTQVLAGRAVAGRYTSLAPQSDASDSARIVSLCRSKFDDVLREALPQVRKAWLAAACGFQTSDGAGAPVHYPRTGDPSAGPVPPQRESYKWFVANTRDRRLPLPELGPDFGLPYLEDRDTSRGSTRGMGGGARRGNAQGRGRRGGPR</sequence>
<name>A0A0A0C505_9CELL</name>
<proteinExistence type="predicted"/>
<dbReference type="NCBIfam" id="TIGR03986">
    <property type="entry name" value="TIGR03986 family CRISPR-associated RAMP protein"/>
    <property type="match status" value="1"/>
</dbReference>
<dbReference type="InterPro" id="IPR023825">
    <property type="entry name" value="CRISPR-assoc_RAMP_BGP1436"/>
</dbReference>
<protein>
    <recommendedName>
        <fullName evidence="4">CRISPR-associated protein</fullName>
    </recommendedName>
</protein>
<evidence type="ECO:0000313" key="2">
    <source>
        <dbReference type="EMBL" id="KGM14454.1"/>
    </source>
</evidence>
<reference evidence="2 3" key="1">
    <citation type="submission" date="2013-08" db="EMBL/GenBank/DDBJ databases">
        <title>Genome sequencing of Cellulomonas bogoriensis 69B4.</title>
        <authorList>
            <person name="Chen F."/>
            <person name="Li Y."/>
            <person name="Wang G."/>
        </authorList>
    </citation>
    <scope>NUCLEOTIDE SEQUENCE [LARGE SCALE GENOMIC DNA]</scope>
    <source>
        <strain evidence="2 3">69B4</strain>
    </source>
</reference>